<dbReference type="STRING" id="662367.SAMN05216167_107196"/>
<gene>
    <name evidence="1" type="ORF">SAMN05216167_107196</name>
</gene>
<dbReference type="Gene3D" id="1.20.5.2280">
    <property type="match status" value="1"/>
</dbReference>
<dbReference type="AlphaFoldDB" id="A0A1I1VI41"/>
<keyword evidence="2" id="KW-1185">Reference proteome</keyword>
<dbReference type="EMBL" id="FOLQ01000007">
    <property type="protein sequence ID" value="SFD82626.1"/>
    <property type="molecule type" value="Genomic_DNA"/>
</dbReference>
<name>A0A1I1VI41_9BACT</name>
<dbReference type="SUPFAM" id="SSF57997">
    <property type="entry name" value="Tropomyosin"/>
    <property type="match status" value="1"/>
</dbReference>
<dbReference type="OrthoDB" id="964489at2"/>
<reference evidence="1 2" key="1">
    <citation type="submission" date="2016-10" db="EMBL/GenBank/DDBJ databases">
        <authorList>
            <person name="de Groot N.N."/>
        </authorList>
    </citation>
    <scope>NUCLEOTIDE SEQUENCE [LARGE SCALE GENOMIC DNA]</scope>
    <source>
        <strain evidence="1 2">DSM 26130</strain>
    </source>
</reference>
<dbReference type="RefSeq" id="WP_093829128.1">
    <property type="nucleotide sequence ID" value="NZ_FOLQ01000007.1"/>
</dbReference>
<sequence>MTPDRRLDQLEPLMADSLQKIDRLIEGQGKLVELATNTDQKVDVVDRKADKIDRKVDAVDRKVDIVDQKVDVVDRKVDTVVKGVADLTVSTQRQFSELTVSTQRQYEELKPGQEAIMQFLREKLP</sequence>
<dbReference type="Proteomes" id="UP000198598">
    <property type="component" value="Unassembled WGS sequence"/>
</dbReference>
<organism evidence="1 2">
    <name type="scientific">Spirosoma endophyticum</name>
    <dbReference type="NCBI Taxonomy" id="662367"/>
    <lineage>
        <taxon>Bacteria</taxon>
        <taxon>Pseudomonadati</taxon>
        <taxon>Bacteroidota</taxon>
        <taxon>Cytophagia</taxon>
        <taxon>Cytophagales</taxon>
        <taxon>Cytophagaceae</taxon>
        <taxon>Spirosoma</taxon>
    </lineage>
</organism>
<accession>A0A1I1VI41</accession>
<evidence type="ECO:0000313" key="1">
    <source>
        <dbReference type="EMBL" id="SFD82626.1"/>
    </source>
</evidence>
<protein>
    <recommendedName>
        <fullName evidence="3">t-SNARE coiled-coil homology domain-containing protein</fullName>
    </recommendedName>
</protein>
<evidence type="ECO:0000313" key="2">
    <source>
        <dbReference type="Proteomes" id="UP000198598"/>
    </source>
</evidence>
<proteinExistence type="predicted"/>
<evidence type="ECO:0008006" key="3">
    <source>
        <dbReference type="Google" id="ProtNLM"/>
    </source>
</evidence>